<feature type="domain" description="CCHC-type" evidence="3">
    <location>
        <begin position="373"/>
        <end position="387"/>
    </location>
</feature>
<protein>
    <recommendedName>
        <fullName evidence="3">CCHC-type domain-containing protein</fullName>
    </recommendedName>
</protein>
<proteinExistence type="predicted"/>
<name>A0A699GGR7_TANCI</name>
<dbReference type="InterPro" id="IPR001878">
    <property type="entry name" value="Znf_CCHC"/>
</dbReference>
<evidence type="ECO:0000313" key="4">
    <source>
        <dbReference type="EMBL" id="GEU28989.1"/>
    </source>
</evidence>
<dbReference type="InterPro" id="IPR056924">
    <property type="entry name" value="SH3_Tf2-1"/>
</dbReference>
<dbReference type="SUPFAM" id="SSF56672">
    <property type="entry name" value="DNA/RNA polymerases"/>
    <property type="match status" value="1"/>
</dbReference>
<reference evidence="4" key="1">
    <citation type="journal article" date="2019" name="Sci. Rep.">
        <title>Draft genome of Tanacetum cinerariifolium, the natural source of mosquito coil.</title>
        <authorList>
            <person name="Yamashiro T."/>
            <person name="Shiraishi A."/>
            <person name="Satake H."/>
            <person name="Nakayama K."/>
        </authorList>
    </citation>
    <scope>NUCLEOTIDE SEQUENCE</scope>
</reference>
<dbReference type="InterPro" id="IPR036397">
    <property type="entry name" value="RNaseH_sf"/>
</dbReference>
<evidence type="ECO:0000256" key="2">
    <source>
        <dbReference type="SAM" id="MobiDB-lite"/>
    </source>
</evidence>
<feature type="region of interest" description="Disordered" evidence="2">
    <location>
        <begin position="163"/>
        <end position="193"/>
    </location>
</feature>
<dbReference type="Pfam" id="PF24626">
    <property type="entry name" value="SH3_Tf2-1"/>
    <property type="match status" value="1"/>
</dbReference>
<dbReference type="Gene3D" id="3.30.70.270">
    <property type="match status" value="1"/>
</dbReference>
<feature type="compositionally biased region" description="Basic residues" evidence="2">
    <location>
        <begin position="303"/>
        <end position="315"/>
    </location>
</feature>
<dbReference type="InterPro" id="IPR012337">
    <property type="entry name" value="RNaseH-like_sf"/>
</dbReference>
<dbReference type="Gene3D" id="3.30.420.10">
    <property type="entry name" value="Ribonuclease H-like superfamily/Ribonuclease H"/>
    <property type="match status" value="1"/>
</dbReference>
<comment type="caution">
    <text evidence="4">The sequence shown here is derived from an EMBL/GenBank/DDBJ whole genome shotgun (WGS) entry which is preliminary data.</text>
</comment>
<keyword evidence="1" id="KW-0863">Zinc-finger</keyword>
<dbReference type="InterPro" id="IPR043128">
    <property type="entry name" value="Rev_trsase/Diguanyl_cyclase"/>
</dbReference>
<keyword evidence="1" id="KW-0862">Zinc</keyword>
<dbReference type="InterPro" id="IPR041588">
    <property type="entry name" value="Integrase_H2C2"/>
</dbReference>
<accession>A0A699GGR7</accession>
<dbReference type="Pfam" id="PF17919">
    <property type="entry name" value="RT_RNaseH_2"/>
    <property type="match status" value="1"/>
</dbReference>
<dbReference type="GO" id="GO:0003676">
    <property type="term" value="F:nucleic acid binding"/>
    <property type="evidence" value="ECO:0007669"/>
    <property type="project" value="InterPro"/>
</dbReference>
<dbReference type="PANTHER" id="PTHR45835:SF99">
    <property type="entry name" value="CHROMO DOMAIN-CONTAINING PROTEIN-RELATED"/>
    <property type="match status" value="1"/>
</dbReference>
<dbReference type="PROSITE" id="PS50158">
    <property type="entry name" value="ZF_CCHC"/>
    <property type="match status" value="1"/>
</dbReference>
<dbReference type="AlphaFoldDB" id="A0A699GGR7"/>
<dbReference type="Gene3D" id="1.10.340.70">
    <property type="match status" value="1"/>
</dbReference>
<dbReference type="EMBL" id="BKCJ010000035">
    <property type="protein sequence ID" value="GEU28989.1"/>
    <property type="molecule type" value="Genomic_DNA"/>
</dbReference>
<evidence type="ECO:0000259" key="3">
    <source>
        <dbReference type="PROSITE" id="PS50158"/>
    </source>
</evidence>
<dbReference type="GO" id="GO:0008270">
    <property type="term" value="F:zinc ion binding"/>
    <property type="evidence" value="ECO:0007669"/>
    <property type="project" value="UniProtKB-KW"/>
</dbReference>
<organism evidence="4">
    <name type="scientific">Tanacetum cinerariifolium</name>
    <name type="common">Dalmatian daisy</name>
    <name type="synonym">Chrysanthemum cinerariifolium</name>
    <dbReference type="NCBI Taxonomy" id="118510"/>
    <lineage>
        <taxon>Eukaryota</taxon>
        <taxon>Viridiplantae</taxon>
        <taxon>Streptophyta</taxon>
        <taxon>Embryophyta</taxon>
        <taxon>Tracheophyta</taxon>
        <taxon>Spermatophyta</taxon>
        <taxon>Magnoliopsida</taxon>
        <taxon>eudicotyledons</taxon>
        <taxon>Gunneridae</taxon>
        <taxon>Pentapetalae</taxon>
        <taxon>asterids</taxon>
        <taxon>campanulids</taxon>
        <taxon>Asterales</taxon>
        <taxon>Asteraceae</taxon>
        <taxon>Asteroideae</taxon>
        <taxon>Anthemideae</taxon>
        <taxon>Anthemidinae</taxon>
        <taxon>Tanacetum</taxon>
    </lineage>
</organism>
<dbReference type="PANTHER" id="PTHR45835">
    <property type="entry name" value="YALI0A06105P"/>
    <property type="match status" value="1"/>
</dbReference>
<sequence>MHNNIMAAGSRDRPPMLAPGRYPQWHSRFLRYVDTRPNCEALRKCILSGPYKPSTLLVHDVEATDNSPAVAEHTTLETPANMSPENKAHFLAQKEAIHLILTGIGDDISSTVDACQTAQEMWEAIERFYKLMNEMIRNNLIVTTMQVNVQFLQQLQPEWSRRRTGGWTGRGCDRTKGRSSDQGNGKIYGQGGQVGGQRRGYSYKEFLACNPNEYDGKGGAIAYSAGLFVGKALTWWNSQIHTQSREVVVGMASEDFKTLTREEFCPSNEMQKLETELWNHAMVRAGHALYTDRFHTKGLRAIRNKAIKKNPKKRGNRGEPSKDRNGRDDNKRTRTGNAFATTTNLVRRKNTCTAPKCTTCNFYHPAEAPCCTCFNCNRPRHLAKDCRVVSRNVNPVNARNPAAARGACFKCRGTNRYKSACQGCRNNVNRARGRAFMLRAEEAHQDPNIMTECKVLRVIKERPKEKIRHLMSAKAQEQKQKEIVVVKDFPKMSFWVNSKNSRIKVSFDQARRLGEHRKTFDWGKEQERASQTLKDKLCNAPILAIPNGPEDFMVYCEASGLGLGCVLMQRELFSNYDYKICYHPVKANVLADALSKKERIKPKRIKSINMTLQSSIKGKILVAQKEASDESAGLLRGLDEMIKRRSDGALYYLDRIWVPLKGEVKNLIMDEAHKLKYYVHPRADKMYYDLRDRYWWPRMKKYIVVYVSMCLTCLKVRINIKSHLAYCNNLKSLSVNRENSNGFVMKLPRISSGHDTIWVIMDRLNKSAHFLPMREDYKMDRLARLYLNEIVSRQGMLISVISDHDSRFTSRGSWDVHLPLVDFPITIIKDRLKAARDRQKSYAGKRRKPLEFSAGKKGKLAPRFIRPFEITEQIDPLAYRLRLPEELSGVHDTFHVLNLKKCLADTTL</sequence>
<dbReference type="InterPro" id="IPR041577">
    <property type="entry name" value="RT_RNaseH_2"/>
</dbReference>
<gene>
    <name evidence="4" type="ORF">Tci_000967</name>
</gene>
<dbReference type="InterPro" id="IPR043502">
    <property type="entry name" value="DNA/RNA_pol_sf"/>
</dbReference>
<dbReference type="SUPFAM" id="SSF53098">
    <property type="entry name" value="Ribonuclease H-like"/>
    <property type="match status" value="1"/>
</dbReference>
<keyword evidence="1" id="KW-0479">Metal-binding</keyword>
<feature type="compositionally biased region" description="Basic and acidic residues" evidence="2">
    <location>
        <begin position="316"/>
        <end position="332"/>
    </location>
</feature>
<dbReference type="Pfam" id="PF17921">
    <property type="entry name" value="Integrase_H2C2"/>
    <property type="match status" value="1"/>
</dbReference>
<dbReference type="SMART" id="SM00343">
    <property type="entry name" value="ZnF_C2HC"/>
    <property type="match status" value="1"/>
</dbReference>
<evidence type="ECO:0000256" key="1">
    <source>
        <dbReference type="PROSITE-ProRule" id="PRU00047"/>
    </source>
</evidence>
<feature type="region of interest" description="Disordered" evidence="2">
    <location>
        <begin position="303"/>
        <end position="340"/>
    </location>
</feature>